<keyword evidence="7" id="KW-1185">Reference proteome</keyword>
<protein>
    <recommendedName>
        <fullName evidence="1">site-specific DNA-methyltransferase (adenine-specific)</fullName>
        <ecNumber evidence="1">2.1.1.72</ecNumber>
    </recommendedName>
</protein>
<dbReference type="InterPro" id="IPR029063">
    <property type="entry name" value="SAM-dependent_MTases_sf"/>
</dbReference>
<proteinExistence type="predicted"/>
<dbReference type="Pfam" id="PF20473">
    <property type="entry name" value="MmeI_Mtase"/>
    <property type="match status" value="1"/>
</dbReference>
<gene>
    <name evidence="6" type="ORF">EW093_08625</name>
</gene>
<dbReference type="REBASE" id="297943">
    <property type="entry name" value="M1.Spe19205IV"/>
</dbReference>
<accession>A0A5C1QFT4</accession>
<dbReference type="SUPFAM" id="SSF53335">
    <property type="entry name" value="S-adenosyl-L-methionine-dependent methyltransferases"/>
    <property type="match status" value="1"/>
</dbReference>
<dbReference type="InterPro" id="IPR046816">
    <property type="entry name" value="MmeI_Mtase"/>
</dbReference>
<feature type="domain" description="MmeI-like DNA-methyltransferase" evidence="5">
    <location>
        <begin position="36"/>
        <end position="141"/>
    </location>
</feature>
<evidence type="ECO:0000313" key="6">
    <source>
        <dbReference type="EMBL" id="QEN06371.1"/>
    </source>
</evidence>
<dbReference type="InterPro" id="IPR050953">
    <property type="entry name" value="N4_N6_ade-DNA_methylase"/>
</dbReference>
<dbReference type="Gene3D" id="3.40.50.150">
    <property type="entry name" value="Vaccinia Virus protein VP39"/>
    <property type="match status" value="1"/>
</dbReference>
<keyword evidence="3 6" id="KW-0808">Transferase</keyword>
<dbReference type="GO" id="GO:0009007">
    <property type="term" value="F:site-specific DNA-methyltransferase (adenine-specific) activity"/>
    <property type="evidence" value="ECO:0007669"/>
    <property type="project" value="UniProtKB-EC"/>
</dbReference>
<dbReference type="EC" id="2.1.1.72" evidence="1"/>
<evidence type="ECO:0000313" key="7">
    <source>
        <dbReference type="Proteomes" id="UP000323824"/>
    </source>
</evidence>
<dbReference type="AlphaFoldDB" id="A0A5C1QFT4"/>
<name>A0A5C1QFT4_9SPIO</name>
<sequence>MNNQVVSRQRVSDHGEVYTSEREVNAMLDLVKQETERIESRFLEPACGTGNFLVQILRRKLNIVVNRYRKSQVEFERYAVIAVSSIYGVDILEDNVEACRKRLLDLFEVGYKKLYKENIKIECLKSIEYILSYNIIWGDALTLKKVSEKKEPIVFSEWSPVNGSKIKRRDFTYENLLEAEKSKIPGDLFADVYETDPAFLPKPIKEYPLTHFLRISDVE</sequence>
<reference evidence="6 7" key="2">
    <citation type="submission" date="2019-09" db="EMBL/GenBank/DDBJ databases">
        <title>Complete Genome Sequence and Methylome Analysis of free living Spirochaetas.</title>
        <authorList>
            <person name="Leshcheva N."/>
            <person name="Mikheeva N."/>
        </authorList>
    </citation>
    <scope>NUCLEOTIDE SEQUENCE [LARGE SCALE GENOMIC DNA]</scope>
    <source>
        <strain evidence="6 7">P</strain>
    </source>
</reference>
<dbReference type="EMBL" id="CP035807">
    <property type="protein sequence ID" value="QEN06371.1"/>
    <property type="molecule type" value="Genomic_DNA"/>
</dbReference>
<evidence type="ECO:0000256" key="3">
    <source>
        <dbReference type="ARBA" id="ARBA00022679"/>
    </source>
</evidence>
<dbReference type="KEGG" id="sper:EW093_08625"/>
<reference evidence="6 7" key="1">
    <citation type="submission" date="2019-02" db="EMBL/GenBank/DDBJ databases">
        <authorList>
            <person name="Fomenkov A."/>
            <person name="Dubinina G."/>
            <person name="Grabovich M."/>
            <person name="Vincze T."/>
            <person name="Roberts R.J."/>
        </authorList>
    </citation>
    <scope>NUCLEOTIDE SEQUENCE [LARGE SCALE GENOMIC DNA]</scope>
    <source>
        <strain evidence="6 7">P</strain>
    </source>
</reference>
<dbReference type="PANTHER" id="PTHR33841:SF1">
    <property type="entry name" value="DNA METHYLTRANSFERASE A"/>
    <property type="match status" value="1"/>
</dbReference>
<keyword evidence="2 6" id="KW-0489">Methyltransferase</keyword>
<evidence type="ECO:0000256" key="4">
    <source>
        <dbReference type="ARBA" id="ARBA00047942"/>
    </source>
</evidence>
<evidence type="ECO:0000259" key="5">
    <source>
        <dbReference type="Pfam" id="PF20473"/>
    </source>
</evidence>
<dbReference type="PANTHER" id="PTHR33841">
    <property type="entry name" value="DNA METHYLTRANSFERASE YEEA-RELATED"/>
    <property type="match status" value="1"/>
</dbReference>
<comment type="catalytic activity">
    <reaction evidence="4">
        <text>a 2'-deoxyadenosine in DNA + S-adenosyl-L-methionine = an N(6)-methyl-2'-deoxyadenosine in DNA + S-adenosyl-L-homocysteine + H(+)</text>
        <dbReference type="Rhea" id="RHEA:15197"/>
        <dbReference type="Rhea" id="RHEA-COMP:12418"/>
        <dbReference type="Rhea" id="RHEA-COMP:12419"/>
        <dbReference type="ChEBI" id="CHEBI:15378"/>
        <dbReference type="ChEBI" id="CHEBI:57856"/>
        <dbReference type="ChEBI" id="CHEBI:59789"/>
        <dbReference type="ChEBI" id="CHEBI:90615"/>
        <dbReference type="ChEBI" id="CHEBI:90616"/>
        <dbReference type="EC" id="2.1.1.72"/>
    </reaction>
</comment>
<dbReference type="OrthoDB" id="9814572at2"/>
<organism evidence="6 7">
    <name type="scientific">Thiospirochaeta perfilievii</name>
    <dbReference type="NCBI Taxonomy" id="252967"/>
    <lineage>
        <taxon>Bacteria</taxon>
        <taxon>Pseudomonadati</taxon>
        <taxon>Spirochaetota</taxon>
        <taxon>Spirochaetia</taxon>
        <taxon>Spirochaetales</taxon>
        <taxon>Spirochaetaceae</taxon>
        <taxon>Thiospirochaeta</taxon>
    </lineage>
</organism>
<dbReference type="Proteomes" id="UP000323824">
    <property type="component" value="Chromosome"/>
</dbReference>
<evidence type="ECO:0000256" key="1">
    <source>
        <dbReference type="ARBA" id="ARBA00011900"/>
    </source>
</evidence>
<dbReference type="GO" id="GO:0032259">
    <property type="term" value="P:methylation"/>
    <property type="evidence" value="ECO:0007669"/>
    <property type="project" value="UniProtKB-KW"/>
</dbReference>
<evidence type="ECO:0000256" key="2">
    <source>
        <dbReference type="ARBA" id="ARBA00022603"/>
    </source>
</evidence>